<dbReference type="OrthoDB" id="286404at2"/>
<accession>A0A1G7TL51</accession>
<gene>
    <name evidence="4" type="ORF">SAMN05216260_11868</name>
</gene>
<name>A0A1G7TL51_9ACTN</name>
<dbReference type="PRINTS" id="PR00081">
    <property type="entry name" value="GDHRDH"/>
</dbReference>
<dbReference type="GO" id="GO:0016616">
    <property type="term" value="F:oxidoreductase activity, acting on the CH-OH group of donors, NAD or NADP as acceptor"/>
    <property type="evidence" value="ECO:0007669"/>
    <property type="project" value="TreeGrafter"/>
</dbReference>
<organism evidence="4 5">
    <name type="scientific">Streptomyces griseoaurantiacus</name>
    <dbReference type="NCBI Taxonomy" id="68213"/>
    <lineage>
        <taxon>Bacteria</taxon>
        <taxon>Bacillati</taxon>
        <taxon>Actinomycetota</taxon>
        <taxon>Actinomycetes</taxon>
        <taxon>Kitasatosporales</taxon>
        <taxon>Streptomycetaceae</taxon>
        <taxon>Streptomyces</taxon>
        <taxon>Streptomyces aurantiacus group</taxon>
    </lineage>
</organism>
<dbReference type="Proteomes" id="UP000198614">
    <property type="component" value="Unassembled WGS sequence"/>
</dbReference>
<evidence type="ECO:0000313" key="5">
    <source>
        <dbReference type="Proteomes" id="UP000198614"/>
    </source>
</evidence>
<evidence type="ECO:0000256" key="1">
    <source>
        <dbReference type="ARBA" id="ARBA00006484"/>
    </source>
</evidence>
<evidence type="ECO:0000256" key="2">
    <source>
        <dbReference type="ARBA" id="ARBA00023002"/>
    </source>
</evidence>
<dbReference type="PANTHER" id="PTHR42760:SF5">
    <property type="entry name" value="2-DEHYDRO-3-DEOXY-D-GLUCONATE 5-DEHYDROGENASE"/>
    <property type="match status" value="1"/>
</dbReference>
<evidence type="ECO:0000256" key="3">
    <source>
        <dbReference type="RuleBase" id="RU000363"/>
    </source>
</evidence>
<dbReference type="InterPro" id="IPR036291">
    <property type="entry name" value="NAD(P)-bd_dom_sf"/>
</dbReference>
<dbReference type="FunFam" id="3.40.50.720:FF:000084">
    <property type="entry name" value="Short-chain dehydrogenase reductase"/>
    <property type="match status" value="1"/>
</dbReference>
<dbReference type="PANTHER" id="PTHR42760">
    <property type="entry name" value="SHORT-CHAIN DEHYDROGENASES/REDUCTASES FAMILY MEMBER"/>
    <property type="match status" value="1"/>
</dbReference>
<dbReference type="SUPFAM" id="SSF51735">
    <property type="entry name" value="NAD(P)-binding Rossmann-fold domains"/>
    <property type="match status" value="1"/>
</dbReference>
<dbReference type="EMBL" id="FNAX01000018">
    <property type="protein sequence ID" value="SDG36067.1"/>
    <property type="molecule type" value="Genomic_DNA"/>
</dbReference>
<dbReference type="Pfam" id="PF00106">
    <property type="entry name" value="adh_short"/>
    <property type="match status" value="1"/>
</dbReference>
<dbReference type="InterPro" id="IPR002347">
    <property type="entry name" value="SDR_fam"/>
</dbReference>
<dbReference type="PRINTS" id="PR00080">
    <property type="entry name" value="SDRFAMILY"/>
</dbReference>
<protein>
    <submittedName>
        <fullName evidence="4">2-deoxy-D-gluconate 3-dehydrogenase</fullName>
    </submittedName>
</protein>
<evidence type="ECO:0000313" key="4">
    <source>
        <dbReference type="EMBL" id="SDG36067.1"/>
    </source>
</evidence>
<dbReference type="PROSITE" id="PS00061">
    <property type="entry name" value="ADH_SHORT"/>
    <property type="match status" value="1"/>
</dbReference>
<keyword evidence="2" id="KW-0560">Oxidoreductase</keyword>
<dbReference type="Gene3D" id="3.40.50.720">
    <property type="entry name" value="NAD(P)-binding Rossmann-like Domain"/>
    <property type="match status" value="1"/>
</dbReference>
<comment type="similarity">
    <text evidence="1 3">Belongs to the short-chain dehydrogenases/reductases (SDR) family.</text>
</comment>
<dbReference type="InterPro" id="IPR020904">
    <property type="entry name" value="Sc_DH/Rdtase_CS"/>
</dbReference>
<reference evidence="4 5" key="1">
    <citation type="submission" date="2016-10" db="EMBL/GenBank/DDBJ databases">
        <authorList>
            <person name="de Groot N.N."/>
        </authorList>
    </citation>
    <scope>NUCLEOTIDE SEQUENCE [LARGE SCALE GENOMIC DNA]</scope>
    <source>
        <strain evidence="4 5">CGMCC 4.1859</strain>
    </source>
</reference>
<sequence length="253" mass="26074">MTAFDLTGRLAVVTGARRGIGRAMARALAGAGADVIGVSASLEESGSAVEKDVIGAGRTFEAIRADFADPEAVRALGADLAGRERPVDILVNNAGTIRRAPAAEHADTDWESVLQVNLNAQFALTRAVGASMVARGRGKVIFTASLLSFQGGINVPGYTAAKHGIAGLTKALANEWAPHGVNVNALAPGYIATDNTQALQDDPVRSRAILDRIPAGRWGEADDLAGATVFLASEAAAYVHGTILPVDGGWLGR</sequence>
<dbReference type="AlphaFoldDB" id="A0A1G7TL51"/>
<proteinExistence type="inferred from homology"/>